<dbReference type="GO" id="GO:0008061">
    <property type="term" value="F:chitin binding"/>
    <property type="evidence" value="ECO:0007669"/>
    <property type="project" value="InterPro"/>
</dbReference>
<accession>A0AAP0N792</accession>
<comment type="caution">
    <text evidence="2">The sequence shown here is derived from an EMBL/GenBank/DDBJ whole genome shotgun (WGS) entry which is preliminary data.</text>
</comment>
<dbReference type="InterPro" id="IPR017853">
    <property type="entry name" value="GH"/>
</dbReference>
<dbReference type="GO" id="GO:0006032">
    <property type="term" value="P:chitin catabolic process"/>
    <property type="evidence" value="ECO:0007669"/>
    <property type="project" value="TreeGrafter"/>
</dbReference>
<dbReference type="InterPro" id="IPR050314">
    <property type="entry name" value="Glycosyl_Hydrlase_18"/>
</dbReference>
<dbReference type="SUPFAM" id="SSF54556">
    <property type="entry name" value="Chitinase insertion domain"/>
    <property type="match status" value="1"/>
</dbReference>
<dbReference type="InterPro" id="IPR029070">
    <property type="entry name" value="Chitinase_insertion_sf"/>
</dbReference>
<evidence type="ECO:0000313" key="3">
    <source>
        <dbReference type="Proteomes" id="UP001415857"/>
    </source>
</evidence>
<dbReference type="GO" id="GO:0005576">
    <property type="term" value="C:extracellular region"/>
    <property type="evidence" value="ECO:0007669"/>
    <property type="project" value="TreeGrafter"/>
</dbReference>
<dbReference type="SMART" id="SM00636">
    <property type="entry name" value="Glyco_18"/>
    <property type="match status" value="1"/>
</dbReference>
<gene>
    <name evidence="2" type="ORF">L1049_027339</name>
</gene>
<dbReference type="Gene3D" id="3.20.20.80">
    <property type="entry name" value="Glycosidases"/>
    <property type="match status" value="1"/>
</dbReference>
<dbReference type="InterPro" id="IPR011583">
    <property type="entry name" value="Chitinase_II/V-like_cat"/>
</dbReference>
<dbReference type="PANTHER" id="PTHR11177">
    <property type="entry name" value="CHITINASE"/>
    <property type="match status" value="1"/>
</dbReference>
<dbReference type="Pfam" id="PF00704">
    <property type="entry name" value="Glyco_hydro_18"/>
    <property type="match status" value="1"/>
</dbReference>
<dbReference type="EMBL" id="JBBPBK010000098">
    <property type="protein sequence ID" value="KAK9266601.1"/>
    <property type="molecule type" value="Genomic_DNA"/>
</dbReference>
<dbReference type="Proteomes" id="UP001415857">
    <property type="component" value="Unassembled WGS sequence"/>
</dbReference>
<sequence length="242" mass="26745">MGFMASTFHGFLQTQALTCMANLGTFFNEWRAALNSESRNSNESQLILTMTTSRFSPTLGSVSFPVGSMRNLDWVHFAASRSHTKPSKANYTSAYVPLYDPLSKENIDFGTGAWIASGLLPSQLVLVLHYYGYAWKLVNPSDNALGAPASGPAVTSNGSLSYAEIKQYIQRYGGTLVYNATYVVNYCAIGSTWIVFDDVEAIRTRVSYAMEKRLLGHSVWHVSNDYDWVLSNAGKQYLLVAV</sequence>
<reference evidence="2 3" key="1">
    <citation type="journal article" date="2024" name="Plant J.">
        <title>Genome sequences and population genomics reveal climatic adaptation and genomic divergence between two closely related sweetgum species.</title>
        <authorList>
            <person name="Xu W.Q."/>
            <person name="Ren C.Q."/>
            <person name="Zhang X.Y."/>
            <person name="Comes H.P."/>
            <person name="Liu X.H."/>
            <person name="Li Y.G."/>
            <person name="Kettle C.J."/>
            <person name="Jalonen R."/>
            <person name="Gaisberger H."/>
            <person name="Ma Y.Z."/>
            <person name="Qiu Y.X."/>
        </authorList>
    </citation>
    <scope>NUCLEOTIDE SEQUENCE [LARGE SCALE GENOMIC DNA]</scope>
    <source>
        <strain evidence="2">Hangzhou</strain>
    </source>
</reference>
<evidence type="ECO:0000313" key="2">
    <source>
        <dbReference type="EMBL" id="KAK9266601.1"/>
    </source>
</evidence>
<dbReference type="AlphaFoldDB" id="A0AAP0N792"/>
<name>A0AAP0N792_LIQFO</name>
<dbReference type="GO" id="GO:0004568">
    <property type="term" value="F:chitinase activity"/>
    <property type="evidence" value="ECO:0007669"/>
    <property type="project" value="TreeGrafter"/>
</dbReference>
<dbReference type="InterPro" id="IPR001223">
    <property type="entry name" value="Glyco_hydro18_cat"/>
</dbReference>
<protein>
    <recommendedName>
        <fullName evidence="1">GH18 domain-containing protein</fullName>
    </recommendedName>
</protein>
<dbReference type="Gene3D" id="3.10.50.10">
    <property type="match status" value="1"/>
</dbReference>
<proteinExistence type="predicted"/>
<keyword evidence="3" id="KW-1185">Reference proteome</keyword>
<dbReference type="GO" id="GO:0005975">
    <property type="term" value="P:carbohydrate metabolic process"/>
    <property type="evidence" value="ECO:0007669"/>
    <property type="project" value="InterPro"/>
</dbReference>
<organism evidence="2 3">
    <name type="scientific">Liquidambar formosana</name>
    <name type="common">Formosan gum</name>
    <dbReference type="NCBI Taxonomy" id="63359"/>
    <lineage>
        <taxon>Eukaryota</taxon>
        <taxon>Viridiplantae</taxon>
        <taxon>Streptophyta</taxon>
        <taxon>Embryophyta</taxon>
        <taxon>Tracheophyta</taxon>
        <taxon>Spermatophyta</taxon>
        <taxon>Magnoliopsida</taxon>
        <taxon>eudicotyledons</taxon>
        <taxon>Gunneridae</taxon>
        <taxon>Pentapetalae</taxon>
        <taxon>Saxifragales</taxon>
        <taxon>Altingiaceae</taxon>
        <taxon>Liquidambar</taxon>
    </lineage>
</organism>
<dbReference type="FunFam" id="3.10.50.10:FF:000015">
    <property type="entry name" value="Chitotriosidase-1"/>
    <property type="match status" value="1"/>
</dbReference>
<feature type="domain" description="GH18" evidence="1">
    <location>
        <begin position="1"/>
        <end position="241"/>
    </location>
</feature>
<dbReference type="SUPFAM" id="SSF51445">
    <property type="entry name" value="(Trans)glycosidases"/>
    <property type="match status" value="1"/>
</dbReference>
<dbReference type="PANTHER" id="PTHR11177:SF369">
    <property type="entry name" value="CLASS V CHITINASE-LIKE"/>
    <property type="match status" value="1"/>
</dbReference>
<dbReference type="PROSITE" id="PS51910">
    <property type="entry name" value="GH18_2"/>
    <property type="match status" value="1"/>
</dbReference>
<evidence type="ECO:0000259" key="1">
    <source>
        <dbReference type="PROSITE" id="PS51910"/>
    </source>
</evidence>